<keyword evidence="3" id="KW-1185">Reference proteome</keyword>
<sequence>MNKILLSIVIFLYWFAVVCSVSTVKAVTVQNEPEQPEVKSGNLGNQSTDKFPKAAYDIYKELNKALELGELAETSKQKVIDNFAPALIGEWSHFAIDNAILADSKFIDNPVKIYDLTIANEQRIYNVSFTYFPTEKQIYFTRKEYINSSAENVLLALDEAKKDDELNLKFESAATHFFERENYADYLTVKIADVSGMISFVNSGIINVITKAELNKETVEEDTREDKSSESVAEGSASF</sequence>
<dbReference type="Proteomes" id="UP001253545">
    <property type="component" value="Unassembled WGS sequence"/>
</dbReference>
<accession>A0ABU2ZU13</accession>
<feature type="region of interest" description="Disordered" evidence="1">
    <location>
        <begin position="217"/>
        <end position="239"/>
    </location>
</feature>
<evidence type="ECO:0000313" key="3">
    <source>
        <dbReference type="Proteomes" id="UP001253545"/>
    </source>
</evidence>
<dbReference type="RefSeq" id="WP_311369657.1">
    <property type="nucleotide sequence ID" value="NZ_JAVRHX010000005.1"/>
</dbReference>
<evidence type="ECO:0000256" key="1">
    <source>
        <dbReference type="SAM" id="MobiDB-lite"/>
    </source>
</evidence>
<organism evidence="2 3">
    <name type="scientific">Glaciecola petra</name>
    <dbReference type="NCBI Taxonomy" id="3075602"/>
    <lineage>
        <taxon>Bacteria</taxon>
        <taxon>Pseudomonadati</taxon>
        <taxon>Pseudomonadota</taxon>
        <taxon>Gammaproteobacteria</taxon>
        <taxon>Alteromonadales</taxon>
        <taxon>Alteromonadaceae</taxon>
        <taxon>Glaciecola</taxon>
    </lineage>
</organism>
<reference evidence="2 3" key="1">
    <citation type="submission" date="2023-09" db="EMBL/GenBank/DDBJ databases">
        <authorList>
            <person name="Rey-Velasco X."/>
        </authorList>
    </citation>
    <scope>NUCLEOTIDE SEQUENCE [LARGE SCALE GENOMIC DNA]</scope>
    <source>
        <strain evidence="2 3">P117</strain>
    </source>
</reference>
<name>A0ABU2ZU13_9ALTE</name>
<gene>
    <name evidence="2" type="ORF">RM552_14860</name>
</gene>
<comment type="caution">
    <text evidence="2">The sequence shown here is derived from an EMBL/GenBank/DDBJ whole genome shotgun (WGS) entry which is preliminary data.</text>
</comment>
<evidence type="ECO:0000313" key="2">
    <source>
        <dbReference type="EMBL" id="MDT0596132.1"/>
    </source>
</evidence>
<protein>
    <submittedName>
        <fullName evidence="2">Uncharacterized protein</fullName>
    </submittedName>
</protein>
<proteinExistence type="predicted"/>
<dbReference type="EMBL" id="JAVRHX010000005">
    <property type="protein sequence ID" value="MDT0596132.1"/>
    <property type="molecule type" value="Genomic_DNA"/>
</dbReference>